<evidence type="ECO:0000313" key="2">
    <source>
        <dbReference type="EMBL" id="KAK3940918.1"/>
    </source>
</evidence>
<feature type="region of interest" description="Disordered" evidence="1">
    <location>
        <begin position="633"/>
        <end position="655"/>
    </location>
</feature>
<reference evidence="3" key="1">
    <citation type="journal article" date="2023" name="Mol. Phylogenet. Evol.">
        <title>Genome-scale phylogeny and comparative genomics of the fungal order Sordariales.</title>
        <authorList>
            <person name="Hensen N."/>
            <person name="Bonometti L."/>
            <person name="Westerberg I."/>
            <person name="Brannstrom I.O."/>
            <person name="Guillou S."/>
            <person name="Cros-Aarteil S."/>
            <person name="Calhoun S."/>
            <person name="Haridas S."/>
            <person name="Kuo A."/>
            <person name="Mondo S."/>
            <person name="Pangilinan J."/>
            <person name="Riley R."/>
            <person name="LaButti K."/>
            <person name="Andreopoulos B."/>
            <person name="Lipzen A."/>
            <person name="Chen C."/>
            <person name="Yan M."/>
            <person name="Daum C."/>
            <person name="Ng V."/>
            <person name="Clum A."/>
            <person name="Steindorff A."/>
            <person name="Ohm R.A."/>
            <person name="Martin F."/>
            <person name="Silar P."/>
            <person name="Natvig D.O."/>
            <person name="Lalanne C."/>
            <person name="Gautier V."/>
            <person name="Ament-Velasquez S.L."/>
            <person name="Kruys A."/>
            <person name="Hutchinson M.I."/>
            <person name="Powell A.J."/>
            <person name="Barry K."/>
            <person name="Miller A.N."/>
            <person name="Grigoriev I.V."/>
            <person name="Debuchy R."/>
            <person name="Gladieux P."/>
            <person name="Hiltunen Thoren M."/>
            <person name="Johannesson H."/>
        </authorList>
    </citation>
    <scope>NUCLEOTIDE SEQUENCE [LARGE SCALE GENOMIC DNA]</scope>
    <source>
        <strain evidence="3">CBS 340.73</strain>
    </source>
</reference>
<organism evidence="2 3">
    <name type="scientific">Diplogelasinospora grovesii</name>
    <dbReference type="NCBI Taxonomy" id="303347"/>
    <lineage>
        <taxon>Eukaryota</taxon>
        <taxon>Fungi</taxon>
        <taxon>Dikarya</taxon>
        <taxon>Ascomycota</taxon>
        <taxon>Pezizomycotina</taxon>
        <taxon>Sordariomycetes</taxon>
        <taxon>Sordariomycetidae</taxon>
        <taxon>Sordariales</taxon>
        <taxon>Diplogelasinosporaceae</taxon>
        <taxon>Diplogelasinospora</taxon>
    </lineage>
</organism>
<dbReference type="Proteomes" id="UP001303473">
    <property type="component" value="Unassembled WGS sequence"/>
</dbReference>
<sequence>MLSRRIARASPLRLAALPAKRLPVIQQRTFLPDSITGRDKLEERYPDQPALTDAEDPDMNGGYINPPRIKRQFRDPHADWWDKQERRNYGEPVHEDYDVLGMFTPYEYTWVTPGKGLMQIGAFIGVFLSVCYMVKLTYPDKPSYPREFEGGLEKELGGAGAVRMRYEDWDIILLPVGKEHDIPFKEFKVTCHVVPDLELSHIHGLMGLPVMTCFVPSLQAGAPFQISIHNWRVPQISQFTRSYSKHTELVKYEARLFIDGNHIGTATFTRNFNGPHIIATTSEFTKTGDLEPLKFPAFRRELLFQNHWNAGDDVGRIKIIISEGFPRDSITVPMERVKNVVAFSFQHAPLEILEANGVAWPNPLMWRRTLNSSQSSVPTFHADKGADLHTHSPGGRFHMLKNMQNTGFPTPTMPGGLYPQLTQPTVAYGSFANVDTTGNMGSMSSMQFPHMSQLAQAAFQGMQAANSSYQMPLHSKSVATGSTPSSSAAGPYSDTTGYMECMDNFGYGQQQQPALSLLEWANQFRNNNGHKHSSTDTSMADYVPSHCSSDLMQLSGASLEDNPMSLQVPTNTPTAAMQGVATASGNFQTMTFPSVATTDLNNSLLNQPYNGLQPNSIPLPAPTIRSRKETRHLTMPASNTSSAQSTPHAHQATDARKFCSQTGFGMSHLGTSMMPRLAPAPCPGINNSASAAATAGSSSMGPTNNNESSPSSQIAFSAGSTGSRNVSAEDFGSSNLSNLSTSTATSSAAFTDESSSSTAMSSNGGSIGQSHSHAHGHCKAHSRVASSGIRSSISGSGVAGNSGKGKAVAHGFGSTGTKRTRNFTPASVKAMDETDEPRRDSPHVRIGTFSDIQAANGDMAAVNRDIVATMAAANNQE</sequence>
<protein>
    <submittedName>
        <fullName evidence="2">NADH dehydrogenase</fullName>
    </submittedName>
</protein>
<name>A0AAN6NA16_9PEZI</name>
<dbReference type="PANTHER" id="PTHR12840:SF1">
    <property type="entry name" value="NADH DEHYDROGENASE [UBIQUINONE] 1 BETA SUBCOMPLEX SUBUNIT 8, MITOCHONDRIAL"/>
    <property type="match status" value="1"/>
</dbReference>
<feature type="compositionally biased region" description="Low complexity" evidence="1">
    <location>
        <begin position="783"/>
        <end position="796"/>
    </location>
</feature>
<comment type="caution">
    <text evidence="2">The sequence shown here is derived from an EMBL/GenBank/DDBJ whole genome shotgun (WGS) entry which is preliminary data.</text>
</comment>
<feature type="region of interest" description="Disordered" evidence="1">
    <location>
        <begin position="690"/>
        <end position="821"/>
    </location>
</feature>
<feature type="compositionally biased region" description="Polar residues" evidence="1">
    <location>
        <begin position="700"/>
        <end position="726"/>
    </location>
</feature>
<feature type="compositionally biased region" description="Low complexity" evidence="1">
    <location>
        <begin position="733"/>
        <end position="764"/>
    </location>
</feature>
<keyword evidence="3" id="KW-1185">Reference proteome</keyword>
<accession>A0AAN6NA16</accession>
<feature type="compositionally biased region" description="Basic and acidic residues" evidence="1">
    <location>
        <begin position="36"/>
        <end position="46"/>
    </location>
</feature>
<feature type="compositionally biased region" description="Basic residues" evidence="1">
    <location>
        <begin position="772"/>
        <end position="782"/>
    </location>
</feature>
<feature type="compositionally biased region" description="Polar residues" evidence="1">
    <location>
        <begin position="636"/>
        <end position="648"/>
    </location>
</feature>
<evidence type="ECO:0000313" key="3">
    <source>
        <dbReference type="Proteomes" id="UP001303473"/>
    </source>
</evidence>
<dbReference type="PANTHER" id="PTHR12840">
    <property type="entry name" value="NADH-UBIQUINONE OXIDOREDUCTASE ASHI SUBUNIT"/>
    <property type="match status" value="1"/>
</dbReference>
<gene>
    <name evidence="2" type="ORF">QBC46DRAFT_363776</name>
</gene>
<dbReference type="InterPro" id="IPR008699">
    <property type="entry name" value="NDUFB8"/>
</dbReference>
<feature type="compositionally biased region" description="Low complexity" evidence="1">
    <location>
        <begin position="690"/>
        <end position="699"/>
    </location>
</feature>
<feature type="region of interest" description="Disordered" evidence="1">
    <location>
        <begin position="36"/>
        <end position="60"/>
    </location>
</feature>
<proteinExistence type="predicted"/>
<dbReference type="AlphaFoldDB" id="A0AAN6NA16"/>
<dbReference type="GO" id="GO:0005739">
    <property type="term" value="C:mitochondrion"/>
    <property type="evidence" value="ECO:0007669"/>
    <property type="project" value="InterPro"/>
</dbReference>
<evidence type="ECO:0000256" key="1">
    <source>
        <dbReference type="SAM" id="MobiDB-lite"/>
    </source>
</evidence>
<dbReference type="EMBL" id="MU853790">
    <property type="protein sequence ID" value="KAK3940918.1"/>
    <property type="molecule type" value="Genomic_DNA"/>
</dbReference>
<dbReference type="Pfam" id="PF05821">
    <property type="entry name" value="NDUF_B8"/>
    <property type="match status" value="1"/>
</dbReference>